<feature type="region of interest" description="Disordered" evidence="6">
    <location>
        <begin position="71"/>
        <end position="93"/>
    </location>
</feature>
<dbReference type="STRING" id="1797542.A3J59_03030"/>
<dbReference type="Proteomes" id="UP000177310">
    <property type="component" value="Unassembled WGS sequence"/>
</dbReference>
<dbReference type="InterPro" id="IPR012336">
    <property type="entry name" value="Thioredoxin-like_fold"/>
</dbReference>
<organism evidence="9 10">
    <name type="scientific">Candidatus Buchananbacteria bacterium RIFCSPHIGHO2_02_FULL_56_16</name>
    <dbReference type="NCBI Taxonomy" id="1797542"/>
    <lineage>
        <taxon>Bacteria</taxon>
        <taxon>Candidatus Buchananiibacteriota</taxon>
    </lineage>
</organism>
<keyword evidence="2" id="KW-0732">Signal</keyword>
<keyword evidence="5" id="KW-0676">Redox-active center</keyword>
<evidence type="ECO:0000313" key="9">
    <source>
        <dbReference type="EMBL" id="OGY51114.1"/>
    </source>
</evidence>
<evidence type="ECO:0000256" key="6">
    <source>
        <dbReference type="SAM" id="MobiDB-lite"/>
    </source>
</evidence>
<evidence type="ECO:0000256" key="1">
    <source>
        <dbReference type="ARBA" id="ARBA00005791"/>
    </source>
</evidence>
<dbReference type="PROSITE" id="PS51352">
    <property type="entry name" value="THIOREDOXIN_2"/>
    <property type="match status" value="1"/>
</dbReference>
<comment type="caution">
    <text evidence="9">The sequence shown here is derived from an EMBL/GenBank/DDBJ whole genome shotgun (WGS) entry which is preliminary data.</text>
</comment>
<dbReference type="SUPFAM" id="SSF52833">
    <property type="entry name" value="Thioredoxin-like"/>
    <property type="match status" value="1"/>
</dbReference>
<keyword evidence="7" id="KW-0812">Transmembrane</keyword>
<gene>
    <name evidence="9" type="ORF">A3J59_03030</name>
</gene>
<evidence type="ECO:0000256" key="2">
    <source>
        <dbReference type="ARBA" id="ARBA00022729"/>
    </source>
</evidence>
<evidence type="ECO:0000256" key="7">
    <source>
        <dbReference type="SAM" id="Phobius"/>
    </source>
</evidence>
<dbReference type="PANTHER" id="PTHR13887">
    <property type="entry name" value="GLUTATHIONE S-TRANSFERASE KAPPA"/>
    <property type="match status" value="1"/>
</dbReference>
<comment type="similarity">
    <text evidence="1">Belongs to the thioredoxin family. DsbA subfamily.</text>
</comment>
<evidence type="ECO:0000256" key="5">
    <source>
        <dbReference type="ARBA" id="ARBA00023284"/>
    </source>
</evidence>
<dbReference type="Gene3D" id="3.40.30.10">
    <property type="entry name" value="Glutaredoxin"/>
    <property type="match status" value="1"/>
</dbReference>
<proteinExistence type="inferred from homology"/>
<evidence type="ECO:0000313" key="10">
    <source>
        <dbReference type="Proteomes" id="UP000177310"/>
    </source>
</evidence>
<keyword evidence="3" id="KW-0560">Oxidoreductase</keyword>
<keyword evidence="4" id="KW-1015">Disulfide bond</keyword>
<dbReference type="Pfam" id="PF13462">
    <property type="entry name" value="Thioredoxin_4"/>
    <property type="match status" value="1"/>
</dbReference>
<sequence>MYSPDTNPDVSELPFFERGTPGRKRWYHRWWGKLLLLALALGLVVAVAFGIYVLRVSSLIRSGQLDPQSFLNQPASGSQPAADRSSLATDDDPSVGPAGAAVVIVEFSDFECPYCGQVYPVVKQLIRDYGDRVRFIYRDFPLVDTHPRALPAALAANCAFEQGKFWEMHDKIFENQAALEEADLKRYAIQIGLNSVAFGGCLSSGKYVKEIEDDYNAGIEAGVEATPTFFVNGTLVRGAVPYEALQQLIVAELNR</sequence>
<dbReference type="PANTHER" id="PTHR13887:SF14">
    <property type="entry name" value="DISULFIDE BOND FORMATION PROTEIN D"/>
    <property type="match status" value="1"/>
</dbReference>
<evidence type="ECO:0000259" key="8">
    <source>
        <dbReference type="PROSITE" id="PS51352"/>
    </source>
</evidence>
<dbReference type="AlphaFoldDB" id="A0A1G1YFV5"/>
<dbReference type="InterPro" id="IPR013766">
    <property type="entry name" value="Thioredoxin_domain"/>
</dbReference>
<keyword evidence="7" id="KW-0472">Membrane</keyword>
<dbReference type="EMBL" id="MHIL01000023">
    <property type="protein sequence ID" value="OGY51114.1"/>
    <property type="molecule type" value="Genomic_DNA"/>
</dbReference>
<accession>A0A1G1YFV5</accession>
<protein>
    <recommendedName>
        <fullName evidence="8">Thioredoxin domain-containing protein</fullName>
    </recommendedName>
</protein>
<name>A0A1G1YFV5_9BACT</name>
<feature type="transmembrane region" description="Helical" evidence="7">
    <location>
        <begin position="34"/>
        <end position="54"/>
    </location>
</feature>
<dbReference type="InterPro" id="IPR036249">
    <property type="entry name" value="Thioredoxin-like_sf"/>
</dbReference>
<reference evidence="9 10" key="1">
    <citation type="journal article" date="2016" name="Nat. Commun.">
        <title>Thousands of microbial genomes shed light on interconnected biogeochemical processes in an aquifer system.</title>
        <authorList>
            <person name="Anantharaman K."/>
            <person name="Brown C.T."/>
            <person name="Hug L.A."/>
            <person name="Sharon I."/>
            <person name="Castelle C.J."/>
            <person name="Probst A.J."/>
            <person name="Thomas B.C."/>
            <person name="Singh A."/>
            <person name="Wilkins M.J."/>
            <person name="Karaoz U."/>
            <person name="Brodie E.L."/>
            <person name="Williams K.H."/>
            <person name="Hubbard S.S."/>
            <person name="Banfield J.F."/>
        </authorList>
    </citation>
    <scope>NUCLEOTIDE SEQUENCE [LARGE SCALE GENOMIC DNA]</scope>
</reference>
<feature type="domain" description="Thioredoxin" evidence="8">
    <location>
        <begin position="60"/>
        <end position="254"/>
    </location>
</feature>
<dbReference type="GO" id="GO:0016491">
    <property type="term" value="F:oxidoreductase activity"/>
    <property type="evidence" value="ECO:0007669"/>
    <property type="project" value="UniProtKB-KW"/>
</dbReference>
<evidence type="ECO:0000256" key="3">
    <source>
        <dbReference type="ARBA" id="ARBA00023002"/>
    </source>
</evidence>
<evidence type="ECO:0000256" key="4">
    <source>
        <dbReference type="ARBA" id="ARBA00023157"/>
    </source>
</evidence>
<keyword evidence="7" id="KW-1133">Transmembrane helix</keyword>